<dbReference type="InterPro" id="IPR029044">
    <property type="entry name" value="Nucleotide-diphossugar_trans"/>
</dbReference>
<protein>
    <recommendedName>
        <fullName evidence="3">Nucleotide-diphospho-sugar transferase domain-containing protein</fullName>
    </recommendedName>
</protein>
<dbReference type="SUPFAM" id="SSF53448">
    <property type="entry name" value="Nucleotide-diphospho-sugar transferases"/>
    <property type="match status" value="1"/>
</dbReference>
<gene>
    <name evidence="1" type="ORF">GCM10009019_20200</name>
</gene>
<dbReference type="EMBL" id="BAAADU010000002">
    <property type="protein sequence ID" value="GAA0656234.1"/>
    <property type="molecule type" value="Genomic_DNA"/>
</dbReference>
<evidence type="ECO:0000313" key="1">
    <source>
        <dbReference type="EMBL" id="GAA0656234.1"/>
    </source>
</evidence>
<keyword evidence="2" id="KW-1185">Reference proteome</keyword>
<evidence type="ECO:0000313" key="2">
    <source>
        <dbReference type="Proteomes" id="UP001500194"/>
    </source>
</evidence>
<comment type="caution">
    <text evidence="1">The sequence shown here is derived from an EMBL/GenBank/DDBJ whole genome shotgun (WGS) entry which is preliminary data.</text>
</comment>
<accession>A0AAV3T2T5</accession>
<dbReference type="AlphaFoldDB" id="A0AAV3T2T5"/>
<reference evidence="1 2" key="1">
    <citation type="journal article" date="2019" name="Int. J. Syst. Evol. Microbiol.">
        <title>The Global Catalogue of Microorganisms (GCM) 10K type strain sequencing project: providing services to taxonomists for standard genome sequencing and annotation.</title>
        <authorList>
            <consortium name="The Broad Institute Genomics Platform"/>
            <consortium name="The Broad Institute Genome Sequencing Center for Infectious Disease"/>
            <person name="Wu L."/>
            <person name="Ma J."/>
        </authorList>
    </citation>
    <scope>NUCLEOTIDE SEQUENCE [LARGE SCALE GENOMIC DNA]</scope>
    <source>
        <strain evidence="1 2">JCM 16327</strain>
    </source>
</reference>
<proteinExistence type="predicted"/>
<dbReference type="GeneID" id="68573299"/>
<dbReference type="Proteomes" id="UP001500194">
    <property type="component" value="Unassembled WGS sequence"/>
</dbReference>
<evidence type="ECO:0008006" key="3">
    <source>
        <dbReference type="Google" id="ProtNLM"/>
    </source>
</evidence>
<organism evidence="1 2">
    <name type="scientific">Salarchaeum japonicum</name>
    <dbReference type="NCBI Taxonomy" id="555573"/>
    <lineage>
        <taxon>Archaea</taxon>
        <taxon>Methanobacteriati</taxon>
        <taxon>Methanobacteriota</taxon>
        <taxon>Stenosarchaea group</taxon>
        <taxon>Halobacteria</taxon>
        <taxon>Halobacteriales</taxon>
        <taxon>Halobacteriaceae</taxon>
    </lineage>
</organism>
<dbReference type="RefSeq" id="WP_227259971.1">
    <property type="nucleotide sequence ID" value="NZ_BAAADU010000002.1"/>
</dbReference>
<dbReference type="Gene3D" id="3.90.550.10">
    <property type="entry name" value="Spore Coat Polysaccharide Biosynthesis Protein SpsA, Chain A"/>
    <property type="match status" value="1"/>
</dbReference>
<name>A0AAV3T2T5_9EURY</name>
<sequence length="265" mass="30417">MGQDFGLLYIATADEFLEDAREAAQSAKGVMDVPIGLVAHREVSDPVFDEVIIDDDPHDDFADKPRNLLKSPFDQTIYLDTDTYIIGDVSELFDLLDNFNIAAAVDPYEWELRYDREREFNGIPDSLPIYQTGVLAFDDSANTRAFLQKWYQIHQEQGFRRDQASFRRAIWEEKKLQLTALSPIYNCPVSWPIQVIGEVKVLHDGSPGDINNPEHAEVVGKRINHSNRVRVLIDRGFEIHTPLHGMIDRGLDIFYRTGRKILKRD</sequence>